<keyword evidence="2" id="KW-0677">Repeat</keyword>
<dbReference type="InterPro" id="IPR036873">
    <property type="entry name" value="Rhodanese-like_dom_sf"/>
</dbReference>
<name>A0A146KJN1_9EUKA</name>
<protein>
    <submittedName>
        <fullName evidence="4">Thiosulfate sulfurtransferase</fullName>
    </submittedName>
</protein>
<dbReference type="AlphaFoldDB" id="A0A146KJN1"/>
<dbReference type="PANTHER" id="PTHR11364:SF27">
    <property type="entry name" value="SULFURTRANSFERASE"/>
    <property type="match status" value="1"/>
</dbReference>
<sequence>TVVSAEWLLENQNAPDVRIFDVTFFEDETIERAQHLFAKEHILNSYQLLLRGRDFTSDFFNKIPKPSTFTALAVQSGFSRGIHAVLYDRDGKSAIRVWWLLQYFSHVRVSILQNGFQKWKQRGFPVEVKKIVKLKENPVTAFAAQPRGDMVMNRMQFEEIKGKQGGQKVQTFQNQDSIQQFERVVDQKQVLNQLNIGDILQLEDNYQIVNCSEEQNDWAWLDYQLFYQNGTLMTDIVKIKQIMRDRFIDIDKQLILVGSGFQQSVVSLILFLYSGRGLSGIRAVE</sequence>
<evidence type="ECO:0000259" key="3">
    <source>
        <dbReference type="PROSITE" id="PS50206"/>
    </source>
</evidence>
<dbReference type="EMBL" id="GDID01000965">
    <property type="protein sequence ID" value="JAP95641.1"/>
    <property type="molecule type" value="Transcribed_RNA"/>
</dbReference>
<dbReference type="GO" id="GO:0004792">
    <property type="term" value="F:thiosulfate-cyanide sulfurtransferase activity"/>
    <property type="evidence" value="ECO:0007669"/>
    <property type="project" value="TreeGrafter"/>
</dbReference>
<dbReference type="SUPFAM" id="SSF52821">
    <property type="entry name" value="Rhodanese/Cell cycle control phosphatase"/>
    <property type="match status" value="1"/>
</dbReference>
<dbReference type="Gene3D" id="3.40.250.10">
    <property type="entry name" value="Rhodanese-like domain"/>
    <property type="match status" value="1"/>
</dbReference>
<reference evidence="4" key="1">
    <citation type="submission" date="2015-07" db="EMBL/GenBank/DDBJ databases">
        <title>Adaptation to a free-living lifestyle via gene acquisitions in the diplomonad Trepomonas sp. PC1.</title>
        <authorList>
            <person name="Xu F."/>
            <person name="Jerlstrom-Hultqvist J."/>
            <person name="Kolisko M."/>
            <person name="Simpson A.G.B."/>
            <person name="Roger A.J."/>
            <person name="Svard S.G."/>
            <person name="Andersson J.O."/>
        </authorList>
    </citation>
    <scope>NUCLEOTIDE SEQUENCE</scope>
    <source>
        <strain evidence="4">PC1</strain>
    </source>
</reference>
<organism evidence="4">
    <name type="scientific">Trepomonas sp. PC1</name>
    <dbReference type="NCBI Taxonomy" id="1076344"/>
    <lineage>
        <taxon>Eukaryota</taxon>
        <taxon>Metamonada</taxon>
        <taxon>Diplomonadida</taxon>
        <taxon>Hexamitidae</taxon>
        <taxon>Hexamitinae</taxon>
        <taxon>Trepomonas</taxon>
    </lineage>
</organism>
<proteinExistence type="predicted"/>
<evidence type="ECO:0000256" key="1">
    <source>
        <dbReference type="ARBA" id="ARBA00022679"/>
    </source>
</evidence>
<dbReference type="InterPro" id="IPR045078">
    <property type="entry name" value="TST/MPST-like"/>
</dbReference>
<evidence type="ECO:0000313" key="4">
    <source>
        <dbReference type="EMBL" id="JAP95641.1"/>
    </source>
</evidence>
<dbReference type="CDD" id="cd01448">
    <property type="entry name" value="TST_Repeat_1"/>
    <property type="match status" value="1"/>
</dbReference>
<keyword evidence="1 4" id="KW-0808">Transferase</keyword>
<dbReference type="Pfam" id="PF00581">
    <property type="entry name" value="Rhodanese"/>
    <property type="match status" value="1"/>
</dbReference>
<dbReference type="PROSITE" id="PS50206">
    <property type="entry name" value="RHODANESE_3"/>
    <property type="match status" value="1"/>
</dbReference>
<dbReference type="PANTHER" id="PTHR11364">
    <property type="entry name" value="THIOSULFATE SULFERTANSFERASE"/>
    <property type="match status" value="1"/>
</dbReference>
<evidence type="ECO:0000256" key="2">
    <source>
        <dbReference type="ARBA" id="ARBA00022737"/>
    </source>
</evidence>
<dbReference type="InterPro" id="IPR001763">
    <property type="entry name" value="Rhodanese-like_dom"/>
</dbReference>
<dbReference type="GO" id="GO:0005739">
    <property type="term" value="C:mitochondrion"/>
    <property type="evidence" value="ECO:0007669"/>
    <property type="project" value="TreeGrafter"/>
</dbReference>
<feature type="domain" description="Rhodanese" evidence="3">
    <location>
        <begin position="13"/>
        <end position="128"/>
    </location>
</feature>
<accession>A0A146KJN1</accession>
<dbReference type="SMART" id="SM00450">
    <property type="entry name" value="RHOD"/>
    <property type="match status" value="1"/>
</dbReference>
<feature type="non-terminal residue" evidence="4">
    <location>
        <position position="1"/>
    </location>
</feature>
<gene>
    <name evidence="4" type="ORF">TPC1_11291</name>
</gene>